<dbReference type="PANTHER" id="PTHR46564:SF1">
    <property type="entry name" value="TRANSPOSASE"/>
    <property type="match status" value="1"/>
</dbReference>
<protein>
    <recommendedName>
        <fullName evidence="3">Transposase</fullName>
    </recommendedName>
</protein>
<evidence type="ECO:0008006" key="3">
    <source>
        <dbReference type="Google" id="ProtNLM"/>
    </source>
</evidence>
<gene>
    <name evidence="1" type="ORF">CROQUDRAFT_55479</name>
</gene>
<reference evidence="1" key="1">
    <citation type="submission" date="2013-11" db="EMBL/GenBank/DDBJ databases">
        <title>Genome sequence of the fusiform rust pathogen reveals effectors for host alternation and coevolution with pine.</title>
        <authorList>
            <consortium name="DOE Joint Genome Institute"/>
            <person name="Smith K."/>
            <person name="Pendleton A."/>
            <person name="Kubisiak T."/>
            <person name="Anderson C."/>
            <person name="Salamov A."/>
            <person name="Aerts A."/>
            <person name="Riley R."/>
            <person name="Clum A."/>
            <person name="Lindquist E."/>
            <person name="Ence D."/>
            <person name="Campbell M."/>
            <person name="Kronenberg Z."/>
            <person name="Feau N."/>
            <person name="Dhillon B."/>
            <person name="Hamelin R."/>
            <person name="Burleigh J."/>
            <person name="Smith J."/>
            <person name="Yandell M."/>
            <person name="Nelson C."/>
            <person name="Grigoriev I."/>
            <person name="Davis J."/>
        </authorList>
    </citation>
    <scope>NUCLEOTIDE SEQUENCE</scope>
    <source>
        <strain evidence="1">G11</strain>
    </source>
</reference>
<evidence type="ECO:0000313" key="2">
    <source>
        <dbReference type="Proteomes" id="UP000886653"/>
    </source>
</evidence>
<dbReference type="AlphaFoldDB" id="A0A9P6T4W8"/>
<keyword evidence="2" id="KW-1185">Reference proteome</keyword>
<dbReference type="EMBL" id="MU168143">
    <property type="protein sequence ID" value="KAG0138936.1"/>
    <property type="molecule type" value="Genomic_DNA"/>
</dbReference>
<evidence type="ECO:0000313" key="1">
    <source>
        <dbReference type="EMBL" id="KAG0138936.1"/>
    </source>
</evidence>
<organism evidence="1 2">
    <name type="scientific">Cronartium quercuum f. sp. fusiforme G11</name>
    <dbReference type="NCBI Taxonomy" id="708437"/>
    <lineage>
        <taxon>Eukaryota</taxon>
        <taxon>Fungi</taxon>
        <taxon>Dikarya</taxon>
        <taxon>Basidiomycota</taxon>
        <taxon>Pucciniomycotina</taxon>
        <taxon>Pucciniomycetes</taxon>
        <taxon>Pucciniales</taxon>
        <taxon>Coleosporiaceae</taxon>
        <taxon>Cronartium</taxon>
    </lineage>
</organism>
<dbReference type="Proteomes" id="UP000886653">
    <property type="component" value="Unassembled WGS sequence"/>
</dbReference>
<accession>A0A9P6T4W8</accession>
<comment type="caution">
    <text evidence="1">The sequence shown here is derived from an EMBL/GenBank/DDBJ whole genome shotgun (WGS) entry which is preliminary data.</text>
</comment>
<proteinExistence type="predicted"/>
<sequence>MPSYSPDFKLLAMQMWIQQVLLQVIQTTLQQKISKSSLNTWAQLLRTTGSVTCNKLMYAKLGSHVDIVTNDPSIFIDKLQLEMENVTGERVAKLTIWWEMHKCLGLTLHKTHSVDPHQSAEDWVDYVARITGIPPECLVFIGIFFTYLTTFSHLFIDVSLISLSCSM</sequence>
<dbReference type="PANTHER" id="PTHR46564">
    <property type="entry name" value="TRANSPOSASE"/>
    <property type="match status" value="1"/>
</dbReference>
<name>A0A9P6T4W8_9BASI</name>
<dbReference type="OrthoDB" id="3203937at2759"/>